<dbReference type="EMBL" id="CP144061">
    <property type="protein sequence ID" value="WWD21453.1"/>
    <property type="molecule type" value="Genomic_DNA"/>
</dbReference>
<dbReference type="AlphaFoldDB" id="A0A5M6BSK1"/>
<dbReference type="OrthoDB" id="2520628at2759"/>
<protein>
    <submittedName>
        <fullName evidence="3">Uncharacterized protein</fullName>
    </submittedName>
</protein>
<gene>
    <name evidence="3" type="ORF">CI109_105938</name>
</gene>
<feature type="compositionally biased region" description="Basic residues" evidence="1">
    <location>
        <begin position="334"/>
        <end position="348"/>
    </location>
</feature>
<dbReference type="GeneID" id="43591923"/>
<dbReference type="RefSeq" id="XP_031857920.1">
    <property type="nucleotide sequence ID" value="XM_032007752.1"/>
</dbReference>
<evidence type="ECO:0000256" key="2">
    <source>
        <dbReference type="SAM" id="Phobius"/>
    </source>
</evidence>
<feature type="transmembrane region" description="Helical" evidence="2">
    <location>
        <begin position="178"/>
        <end position="201"/>
    </location>
</feature>
<proteinExistence type="predicted"/>
<feature type="transmembrane region" description="Helical" evidence="2">
    <location>
        <begin position="86"/>
        <end position="104"/>
    </location>
</feature>
<feature type="transmembrane region" description="Helical" evidence="2">
    <location>
        <begin position="110"/>
        <end position="128"/>
    </location>
</feature>
<keyword evidence="4" id="KW-1185">Reference proteome</keyword>
<keyword evidence="2" id="KW-0812">Transmembrane</keyword>
<evidence type="ECO:0000313" key="3">
    <source>
        <dbReference type="EMBL" id="WWD21453.1"/>
    </source>
</evidence>
<name>A0A5M6BSK1_9TREE</name>
<evidence type="ECO:0000256" key="1">
    <source>
        <dbReference type="SAM" id="MobiDB-lite"/>
    </source>
</evidence>
<dbReference type="Proteomes" id="UP000322225">
    <property type="component" value="Chromosome 11"/>
</dbReference>
<sequence length="348" mass="37511">MSLFEQLTELVTAQTSRLAPITLTVPNPTTPIFQLSKLIDHLTTTPIHPVYLPYLRFGALHAVRVTTVWAGLTKSRKGRVGVLQDLFGYLVMAWGGSTVVSLLLGQPPTWLVSPTPWLIYPTIYLLLIPTGLSRFFVSTCPAIIFTLLGAYADGVNRSTTISALPSLVGGSQIANANLWTYSLLSALAVVSGGLMVGLFGLAEDIWKIGVPGLFKGGVLGTLDAWGSVLVGIAYLALTRHSEEVSPLSNAFETILPQDVKHDSAKGVVSPAHARAIGALLFGTLLATRGLLLLWKGRKTNVPEMTNKTELVVFEEKESEVVKTPVQVRPDGKKATPRKSPRPSKPRTK</sequence>
<feature type="transmembrane region" description="Helical" evidence="2">
    <location>
        <begin position="275"/>
        <end position="294"/>
    </location>
</feature>
<accession>A0A5M6BSK1</accession>
<reference evidence="3" key="2">
    <citation type="submission" date="2024-01" db="EMBL/GenBank/DDBJ databases">
        <title>Comparative genomics of Cryptococcus and Kwoniella reveals pathogenesis evolution and contrasting modes of karyotype evolution via chromosome fusion or intercentromeric recombination.</title>
        <authorList>
            <person name="Coelho M.A."/>
            <person name="David-Palma M."/>
            <person name="Shea T."/>
            <person name="Bowers K."/>
            <person name="McGinley-Smith S."/>
            <person name="Mohammad A.W."/>
            <person name="Gnirke A."/>
            <person name="Yurkov A.M."/>
            <person name="Nowrousian M."/>
            <person name="Sun S."/>
            <person name="Cuomo C.A."/>
            <person name="Heitman J."/>
        </authorList>
    </citation>
    <scope>NUCLEOTIDE SEQUENCE</scope>
    <source>
        <strain evidence="3">CBS 12478</strain>
    </source>
</reference>
<feature type="transmembrane region" description="Helical" evidence="2">
    <location>
        <begin position="213"/>
        <end position="237"/>
    </location>
</feature>
<feature type="region of interest" description="Disordered" evidence="1">
    <location>
        <begin position="322"/>
        <end position="348"/>
    </location>
</feature>
<organism evidence="3 4">
    <name type="scientific">Kwoniella shandongensis</name>
    <dbReference type="NCBI Taxonomy" id="1734106"/>
    <lineage>
        <taxon>Eukaryota</taxon>
        <taxon>Fungi</taxon>
        <taxon>Dikarya</taxon>
        <taxon>Basidiomycota</taxon>
        <taxon>Agaricomycotina</taxon>
        <taxon>Tremellomycetes</taxon>
        <taxon>Tremellales</taxon>
        <taxon>Cryptococcaceae</taxon>
        <taxon>Kwoniella</taxon>
    </lineage>
</organism>
<evidence type="ECO:0000313" key="4">
    <source>
        <dbReference type="Proteomes" id="UP000322225"/>
    </source>
</evidence>
<keyword evidence="2" id="KW-0472">Membrane</keyword>
<feature type="transmembrane region" description="Helical" evidence="2">
    <location>
        <begin position="135"/>
        <end position="152"/>
    </location>
</feature>
<keyword evidence="2" id="KW-1133">Transmembrane helix</keyword>
<dbReference type="KEGG" id="ksn:43591923"/>
<reference evidence="3" key="1">
    <citation type="submission" date="2017-08" db="EMBL/GenBank/DDBJ databases">
        <authorList>
            <person name="Cuomo C."/>
            <person name="Billmyre B."/>
            <person name="Heitman J."/>
        </authorList>
    </citation>
    <scope>NUCLEOTIDE SEQUENCE</scope>
    <source>
        <strain evidence="3">CBS 12478</strain>
    </source>
</reference>